<feature type="coiled-coil region" evidence="7">
    <location>
        <begin position="762"/>
        <end position="824"/>
    </location>
</feature>
<reference evidence="10 11" key="1">
    <citation type="submission" date="2020-03" db="EMBL/GenBank/DDBJ databases">
        <title>Bradyrhizobium diversity isolated from nodules of Indigofera sp.</title>
        <authorList>
            <person name="Klepa M."/>
            <person name="Helene L."/>
            <person name="Hungria M."/>
        </authorList>
    </citation>
    <scope>NUCLEOTIDE SEQUENCE [LARGE SCALE GENOMIC DNA]</scope>
    <source>
        <strain evidence="10 11">WSM 1791</strain>
    </source>
</reference>
<dbReference type="Gene3D" id="1.10.287.2610">
    <property type="match status" value="1"/>
</dbReference>
<comment type="subunit">
    <text evidence="7">Homodimer.</text>
</comment>
<dbReference type="CDD" id="cd03278">
    <property type="entry name" value="ABC_SMC_barmotin"/>
    <property type="match status" value="1"/>
</dbReference>
<feature type="compositionally biased region" description="Basic and acidic residues" evidence="8">
    <location>
        <begin position="676"/>
        <end position="702"/>
    </location>
</feature>
<feature type="compositionally biased region" description="Basic and acidic residues" evidence="8">
    <location>
        <begin position="880"/>
        <end position="892"/>
    </location>
</feature>
<dbReference type="SUPFAM" id="SSF52540">
    <property type="entry name" value="P-loop containing nucleoside triphosphate hydrolases"/>
    <property type="match status" value="1"/>
</dbReference>
<feature type="region of interest" description="Disordered" evidence="8">
    <location>
        <begin position="873"/>
        <end position="892"/>
    </location>
</feature>
<dbReference type="NCBIfam" id="TIGR02168">
    <property type="entry name" value="SMC_prok_B"/>
    <property type="match status" value="1"/>
</dbReference>
<evidence type="ECO:0000256" key="7">
    <source>
        <dbReference type="HAMAP-Rule" id="MF_01894"/>
    </source>
</evidence>
<dbReference type="RefSeq" id="WP_171577568.1">
    <property type="nucleotide sequence ID" value="NZ_JAAVLX010000001.1"/>
</dbReference>
<dbReference type="PANTHER" id="PTHR43977">
    <property type="entry name" value="STRUCTURAL MAINTENANCE OF CHROMOSOMES PROTEIN 3"/>
    <property type="match status" value="1"/>
</dbReference>
<dbReference type="AlphaFoldDB" id="A0A7Y4LTQ2"/>
<dbReference type="Proteomes" id="UP000544122">
    <property type="component" value="Unassembled WGS sequence"/>
</dbReference>
<dbReference type="GO" id="GO:0016887">
    <property type="term" value="F:ATP hydrolysis activity"/>
    <property type="evidence" value="ECO:0007669"/>
    <property type="project" value="InterPro"/>
</dbReference>
<dbReference type="SUPFAM" id="SSF75553">
    <property type="entry name" value="Smc hinge domain"/>
    <property type="match status" value="1"/>
</dbReference>
<gene>
    <name evidence="7 10" type="primary">smc</name>
    <name evidence="10" type="ORF">HCN58_01300</name>
</gene>
<feature type="coiled-coil region" evidence="7">
    <location>
        <begin position="289"/>
        <end position="348"/>
    </location>
</feature>
<name>A0A7Y4LTQ2_9BRAD</name>
<feature type="coiled-coil region" evidence="7">
    <location>
        <begin position="474"/>
        <end position="501"/>
    </location>
</feature>
<feature type="compositionally biased region" description="Basic and acidic residues" evidence="8">
    <location>
        <begin position="713"/>
        <end position="728"/>
    </location>
</feature>
<organism evidence="10 11">
    <name type="scientific">Bradyrhizobium australiense</name>
    <dbReference type="NCBI Taxonomy" id="2721161"/>
    <lineage>
        <taxon>Bacteria</taxon>
        <taxon>Pseudomonadati</taxon>
        <taxon>Pseudomonadota</taxon>
        <taxon>Alphaproteobacteria</taxon>
        <taxon>Hyphomicrobiales</taxon>
        <taxon>Nitrobacteraceae</taxon>
        <taxon>Bradyrhizobium</taxon>
    </lineage>
</organism>
<evidence type="ECO:0000256" key="2">
    <source>
        <dbReference type="ARBA" id="ARBA00022490"/>
    </source>
</evidence>
<dbReference type="InterPro" id="IPR011890">
    <property type="entry name" value="SMC_prok"/>
</dbReference>
<dbReference type="GO" id="GO:0005524">
    <property type="term" value="F:ATP binding"/>
    <property type="evidence" value="ECO:0007669"/>
    <property type="project" value="UniProtKB-UniRule"/>
</dbReference>
<evidence type="ECO:0000313" key="10">
    <source>
        <dbReference type="EMBL" id="NOJ38266.1"/>
    </source>
</evidence>
<dbReference type="InterPro" id="IPR003395">
    <property type="entry name" value="RecF/RecN/SMC_N"/>
</dbReference>
<feature type="domain" description="RecF/RecN/SMC N-terminal" evidence="9">
    <location>
        <begin position="3"/>
        <end position="1135"/>
    </location>
</feature>
<dbReference type="PIRSF" id="PIRSF005719">
    <property type="entry name" value="SMC"/>
    <property type="match status" value="1"/>
</dbReference>
<sequence>MKLTRLRLHGFKSFVEPTDFMIEPGLTGVVGPNGCGKSNLVEALRWAMGETSHKSLRAADMDAVIFAGSGNRPARNHAEVTMTIDNADRTAPAAVNDSHVLEISRRIEREAGSVYRINGRDVRARDVQILFADAATGARSPALVHQGKIGEIIQAKPEQRRRVLEDAAGVAGLHARRHEAELRLKAAETNLTRVEDVIGQLSSQMDGLKKQARQAIRFREVAAKVRKAEATLFHLRWLEANADVAEAAHTHDINVREMAERTREQAEAARIQAIRASELPALREGEARAAAGLQRLTNAREQLDREEERAKERVAELDRRLNQFVADIAREQQQTSDAEIALQRLDTEDAEIKEEIKSRVEKRSGVDERVSEAEATLAAAERMFGELTTALADLTAKRNQLEAGVRTHRDRLARLDQEIASVAADEQKLSTETSNLGDIDALAAAMETAQETLAVSEAAAQASETGHIAARQKLEASRAPLTEAEKRVQRLETEARTISKLVNVETKNLWPPIIDGVTVAKGYEKALGAVLGDDLDAPIDPSAPMRWTNAGASFDDPTLPDGVEALAAHVEAPAELARRLAQIGVVPKERGAEFVSQLKTGQRLVSLEGDVWRWDGFVAAAHAPTGAARRLAERARLVDIEHELEQARTDAAAKRQALEDAEAELKGASAAETAAREAWRAAQREADAARERHAATEREISRHAARKSALTEAHTRLAADRSEAEAAHESATAALAELPPTDETEAKLSAVRTEIDGHRRFAAQVRAEAQALAREAELADKRVQAITAERTEWQNRKQSSASQVATVEARITEVTAERAELENAPAVFAEKRRALINEIESAESARRFAADALAAAESLMAETDRAAKASLEALSSSREASARAEERMEGTKRRLSDIEREIHDMLEVEPHAVAALAEIEPGAELPPLSEIEENLEKLRRDRERLGAVNLRAEEELREVETQHTALTTERDDLVEAIKRLRQGIQSLNKEARERLLTSFETVNDHFKRLFVELFGGGEAALHLIESDDPLEAGLEIIAKPPGKKPQTLSLLSGGEQALTALALIFAVFLTNPSPICVLDEVDAPLDDHNVERFCNLLHEMTSSTETRFIIITHNPITMARMNRLFGVTMAERGVSQLVSVGLDDAVKILDQNVA</sequence>
<proteinExistence type="inferred from homology"/>
<dbReference type="FunFam" id="3.40.50.300:FF:000901">
    <property type="entry name" value="Chromosome partition protein Smc"/>
    <property type="match status" value="1"/>
</dbReference>
<evidence type="ECO:0000256" key="3">
    <source>
        <dbReference type="ARBA" id="ARBA00022741"/>
    </source>
</evidence>
<feature type="coiled-coil region" evidence="7">
    <location>
        <begin position="391"/>
        <end position="432"/>
    </location>
</feature>
<keyword evidence="11" id="KW-1185">Reference proteome</keyword>
<keyword evidence="6 7" id="KW-0238">DNA-binding</keyword>
<keyword evidence="5 7" id="KW-0175">Coiled coil</keyword>
<evidence type="ECO:0000313" key="11">
    <source>
        <dbReference type="Proteomes" id="UP000544122"/>
    </source>
</evidence>
<dbReference type="Pfam" id="PF02463">
    <property type="entry name" value="SMC_N"/>
    <property type="match status" value="1"/>
</dbReference>
<keyword evidence="2 7" id="KW-0963">Cytoplasm</keyword>
<dbReference type="GO" id="GO:0005694">
    <property type="term" value="C:chromosome"/>
    <property type="evidence" value="ECO:0007669"/>
    <property type="project" value="InterPro"/>
</dbReference>
<dbReference type="GO" id="GO:0007059">
    <property type="term" value="P:chromosome segregation"/>
    <property type="evidence" value="ECO:0007669"/>
    <property type="project" value="UniProtKB-UniRule"/>
</dbReference>
<dbReference type="InterPro" id="IPR036277">
    <property type="entry name" value="SMC_hinge_sf"/>
</dbReference>
<evidence type="ECO:0000256" key="6">
    <source>
        <dbReference type="ARBA" id="ARBA00023125"/>
    </source>
</evidence>
<dbReference type="GO" id="GO:0030261">
    <property type="term" value="P:chromosome condensation"/>
    <property type="evidence" value="ECO:0007669"/>
    <property type="project" value="InterPro"/>
</dbReference>
<keyword evidence="4 7" id="KW-0067">ATP-binding</keyword>
<comment type="subcellular location">
    <subcellularLocation>
        <location evidence="1 7">Cytoplasm</location>
    </subcellularLocation>
</comment>
<protein>
    <recommendedName>
        <fullName evidence="7">Chromosome partition protein Smc</fullName>
    </recommendedName>
</protein>
<dbReference type="GO" id="GO:0006260">
    <property type="term" value="P:DNA replication"/>
    <property type="evidence" value="ECO:0007669"/>
    <property type="project" value="UniProtKB-UniRule"/>
</dbReference>
<dbReference type="GO" id="GO:0007062">
    <property type="term" value="P:sister chromatid cohesion"/>
    <property type="evidence" value="ECO:0007669"/>
    <property type="project" value="InterPro"/>
</dbReference>
<dbReference type="HAMAP" id="MF_01894">
    <property type="entry name" value="Smc_prok"/>
    <property type="match status" value="1"/>
</dbReference>
<feature type="region of interest" description="Disordered" evidence="8">
    <location>
        <begin position="676"/>
        <end position="734"/>
    </location>
</feature>
<evidence type="ECO:0000256" key="8">
    <source>
        <dbReference type="SAM" id="MobiDB-lite"/>
    </source>
</evidence>
<accession>A0A7Y4LTQ2</accession>
<comment type="function">
    <text evidence="7">Required for chromosome condensation and partitioning.</text>
</comment>
<dbReference type="InterPro" id="IPR027417">
    <property type="entry name" value="P-loop_NTPase"/>
</dbReference>
<dbReference type="InterPro" id="IPR024704">
    <property type="entry name" value="SMC"/>
</dbReference>
<dbReference type="EMBL" id="JAAVLX010000001">
    <property type="protein sequence ID" value="NOJ38266.1"/>
    <property type="molecule type" value="Genomic_DNA"/>
</dbReference>
<evidence type="ECO:0000256" key="5">
    <source>
        <dbReference type="ARBA" id="ARBA00023054"/>
    </source>
</evidence>
<comment type="domain">
    <text evidence="7">Contains large globular domains required for ATP hydrolysis at each terminus and a third globular domain forming a flexible hinge near the middle of the molecule. These domains are separated by coiled-coil structures.</text>
</comment>
<evidence type="ECO:0000256" key="4">
    <source>
        <dbReference type="ARBA" id="ARBA00022840"/>
    </source>
</evidence>
<keyword evidence="3 7" id="KW-0547">Nucleotide-binding</keyword>
<dbReference type="GO" id="GO:0005737">
    <property type="term" value="C:cytoplasm"/>
    <property type="evidence" value="ECO:0007669"/>
    <property type="project" value="UniProtKB-SubCell"/>
</dbReference>
<dbReference type="Gene3D" id="3.40.50.300">
    <property type="entry name" value="P-loop containing nucleotide triphosphate hydrolases"/>
    <property type="match status" value="2"/>
</dbReference>
<comment type="similarity">
    <text evidence="7">Belongs to the SMC family.</text>
</comment>
<evidence type="ECO:0000256" key="1">
    <source>
        <dbReference type="ARBA" id="ARBA00004496"/>
    </source>
</evidence>
<feature type="binding site" evidence="7">
    <location>
        <begin position="32"/>
        <end position="39"/>
    </location>
    <ligand>
        <name>ATP</name>
        <dbReference type="ChEBI" id="CHEBI:30616"/>
    </ligand>
</feature>
<dbReference type="GO" id="GO:0003677">
    <property type="term" value="F:DNA binding"/>
    <property type="evidence" value="ECO:0007669"/>
    <property type="project" value="UniProtKB-UniRule"/>
</dbReference>
<feature type="coiled-coil region" evidence="7">
    <location>
        <begin position="170"/>
        <end position="211"/>
    </location>
</feature>
<comment type="caution">
    <text evidence="10">The sequence shown here is derived from an EMBL/GenBank/DDBJ whole genome shotgun (WGS) entry which is preliminary data.</text>
</comment>
<evidence type="ECO:0000259" key="9">
    <source>
        <dbReference type="Pfam" id="PF02463"/>
    </source>
</evidence>